<keyword evidence="2" id="KW-0489">Methyltransferase</keyword>
<evidence type="ECO:0000313" key="3">
    <source>
        <dbReference type="Proteomes" id="UP001595685"/>
    </source>
</evidence>
<dbReference type="GO" id="GO:0008168">
    <property type="term" value="F:methyltransferase activity"/>
    <property type="evidence" value="ECO:0007669"/>
    <property type="project" value="UniProtKB-KW"/>
</dbReference>
<gene>
    <name evidence="2" type="ORF">ACFOLH_13805</name>
</gene>
<proteinExistence type="predicted"/>
<reference evidence="3" key="1">
    <citation type="journal article" date="2019" name="Int. J. Syst. Evol. Microbiol.">
        <title>The Global Catalogue of Microorganisms (GCM) 10K type strain sequencing project: providing services to taxonomists for standard genome sequencing and annotation.</title>
        <authorList>
            <consortium name="The Broad Institute Genomics Platform"/>
            <consortium name="The Broad Institute Genome Sequencing Center for Infectious Disease"/>
            <person name="Wu L."/>
            <person name="Ma J."/>
        </authorList>
    </citation>
    <scope>NUCLEOTIDE SEQUENCE [LARGE SCALE GENOMIC DNA]</scope>
    <source>
        <strain evidence="3">NCAIM B.02333</strain>
    </source>
</reference>
<dbReference type="RefSeq" id="WP_340293910.1">
    <property type="nucleotide sequence ID" value="NZ_JBBEOI010000128.1"/>
</dbReference>
<comment type="caution">
    <text evidence="2">The sequence shown here is derived from an EMBL/GenBank/DDBJ whole genome shotgun (WGS) entry which is preliminary data.</text>
</comment>
<keyword evidence="2" id="KW-0808">Transferase</keyword>
<dbReference type="SUPFAM" id="SSF53335">
    <property type="entry name" value="S-adenosyl-L-methionine-dependent methyltransferases"/>
    <property type="match status" value="1"/>
</dbReference>
<evidence type="ECO:0000313" key="2">
    <source>
        <dbReference type="EMBL" id="MFC3689420.1"/>
    </source>
</evidence>
<dbReference type="EMBL" id="JBHRWW010000009">
    <property type="protein sequence ID" value="MFC3689420.1"/>
    <property type="molecule type" value="Genomic_DNA"/>
</dbReference>
<name>A0ABV7WHS9_9MICO</name>
<sequence>MSAAEDVTPVLHPDGWALLEALPPYDPATALGLGARLREAGAAPATVAAALTQSRLRAAARGKLGGFADHMLFTAEGLEQATRLPVAARHADRFRRAGATRVVDLGCGIGVDAMAVAGMGIAVDAVERDPATAAVATVNLRHLEHAVVHLGDAEAFPDGLPVPRPGTPGGTDAAWVDPARRRDGRRLKDPEQWSPALSWALGLAGTGVGSVGIKAAPGIEHALVAPGGPAAGWSAAWTSVDGDVVEAVLWWGAAAEPGTLRSATVLRTVPGAGGDEQVQEAGTLTDVGLGPAPVGPVGGYLHEPDGAVIRAGLVAHVAEQLGGRLLDPMIAYITTDEPVTSPFARSYAVHAVLPWGLKRLRAYLQTQGVGRVTVKRRGSPVEPEELRRALRLDGDREATVVLTRRGDERIVLVCDPLV</sequence>
<protein>
    <submittedName>
        <fullName evidence="2">SAM-dependent methyltransferase</fullName>
    </submittedName>
</protein>
<evidence type="ECO:0000259" key="1">
    <source>
        <dbReference type="Pfam" id="PF18096"/>
    </source>
</evidence>
<dbReference type="InterPro" id="IPR041497">
    <property type="entry name" value="Thump-like"/>
</dbReference>
<dbReference type="InterPro" id="IPR029063">
    <property type="entry name" value="SAM-dependent_MTases_sf"/>
</dbReference>
<dbReference type="Proteomes" id="UP001595685">
    <property type="component" value="Unassembled WGS sequence"/>
</dbReference>
<keyword evidence="3" id="KW-1185">Reference proteome</keyword>
<dbReference type="Gene3D" id="3.40.50.150">
    <property type="entry name" value="Vaccinia Virus protein VP39"/>
    <property type="match status" value="1"/>
</dbReference>
<feature type="domain" description="THUMP-like" evidence="1">
    <location>
        <begin position="344"/>
        <end position="416"/>
    </location>
</feature>
<dbReference type="CDD" id="cd02440">
    <property type="entry name" value="AdoMet_MTases"/>
    <property type="match status" value="1"/>
</dbReference>
<organism evidence="2 3">
    <name type="scientific">Aquipuribacter hungaricus</name>
    <dbReference type="NCBI Taxonomy" id="545624"/>
    <lineage>
        <taxon>Bacteria</taxon>
        <taxon>Bacillati</taxon>
        <taxon>Actinomycetota</taxon>
        <taxon>Actinomycetes</taxon>
        <taxon>Micrococcales</taxon>
        <taxon>Intrasporangiaceae</taxon>
        <taxon>Aquipuribacter</taxon>
    </lineage>
</organism>
<accession>A0ABV7WHS9</accession>
<dbReference type="Pfam" id="PF18096">
    <property type="entry name" value="Thump_like"/>
    <property type="match status" value="1"/>
</dbReference>
<dbReference type="GO" id="GO:0032259">
    <property type="term" value="P:methylation"/>
    <property type="evidence" value="ECO:0007669"/>
    <property type="project" value="UniProtKB-KW"/>
</dbReference>